<keyword evidence="3" id="KW-1185">Reference proteome</keyword>
<comment type="caution">
    <text evidence="2">The sequence shown here is derived from an EMBL/GenBank/DDBJ whole genome shotgun (WGS) entry which is preliminary data.</text>
</comment>
<protein>
    <submittedName>
        <fullName evidence="2">Uncharacterized protein</fullName>
    </submittedName>
</protein>
<organism evidence="2 3">
    <name type="scientific">Halocaridina rubra</name>
    <name type="common">Hawaiian red shrimp</name>
    <dbReference type="NCBI Taxonomy" id="373956"/>
    <lineage>
        <taxon>Eukaryota</taxon>
        <taxon>Metazoa</taxon>
        <taxon>Ecdysozoa</taxon>
        <taxon>Arthropoda</taxon>
        <taxon>Crustacea</taxon>
        <taxon>Multicrustacea</taxon>
        <taxon>Malacostraca</taxon>
        <taxon>Eumalacostraca</taxon>
        <taxon>Eucarida</taxon>
        <taxon>Decapoda</taxon>
        <taxon>Pleocyemata</taxon>
        <taxon>Caridea</taxon>
        <taxon>Atyoidea</taxon>
        <taxon>Atyidae</taxon>
        <taxon>Halocaridina</taxon>
    </lineage>
</organism>
<gene>
    <name evidence="2" type="ORF">SK128_006352</name>
</gene>
<dbReference type="Proteomes" id="UP001381693">
    <property type="component" value="Unassembled WGS sequence"/>
</dbReference>
<reference evidence="2 3" key="1">
    <citation type="submission" date="2023-11" db="EMBL/GenBank/DDBJ databases">
        <title>Halocaridina rubra genome assembly.</title>
        <authorList>
            <person name="Smith C."/>
        </authorList>
    </citation>
    <scope>NUCLEOTIDE SEQUENCE [LARGE SCALE GENOMIC DNA]</scope>
    <source>
        <strain evidence="2">EP-1</strain>
        <tissue evidence="2">Whole</tissue>
    </source>
</reference>
<accession>A0AAN8X1U5</accession>
<proteinExistence type="predicted"/>
<feature type="region of interest" description="Disordered" evidence="1">
    <location>
        <begin position="29"/>
        <end position="113"/>
    </location>
</feature>
<name>A0AAN8X1U5_HALRR</name>
<evidence type="ECO:0000313" key="3">
    <source>
        <dbReference type="Proteomes" id="UP001381693"/>
    </source>
</evidence>
<evidence type="ECO:0000313" key="2">
    <source>
        <dbReference type="EMBL" id="KAK7070505.1"/>
    </source>
</evidence>
<feature type="non-terminal residue" evidence="2">
    <location>
        <position position="113"/>
    </location>
</feature>
<dbReference type="EMBL" id="JAXCGZ010015337">
    <property type="protein sequence ID" value="KAK7070505.1"/>
    <property type="molecule type" value="Genomic_DNA"/>
</dbReference>
<sequence>MNATLTKVCGGSRSKCVIREVNLCSEINSMSRNHSTGSKRGRRSIAPVRNEINKDDSTSEDDPEISFKQRPSGIMPKAVYLPEQLSHKQKQNGKPKVTEEEPMDIADITLGFE</sequence>
<evidence type="ECO:0000256" key="1">
    <source>
        <dbReference type="SAM" id="MobiDB-lite"/>
    </source>
</evidence>
<dbReference type="AlphaFoldDB" id="A0AAN8X1U5"/>